<evidence type="ECO:0000256" key="3">
    <source>
        <dbReference type="SAM" id="SignalP"/>
    </source>
</evidence>
<dbReference type="Gene3D" id="3.50.80.20">
    <property type="entry name" value="D-Ala-D-Ala carboxypeptidase C, peptidase S13"/>
    <property type="match status" value="1"/>
</dbReference>
<dbReference type="PRINTS" id="PR00922">
    <property type="entry name" value="DADACBPTASE3"/>
</dbReference>
<evidence type="ECO:0000256" key="2">
    <source>
        <dbReference type="ARBA" id="ARBA00022801"/>
    </source>
</evidence>
<evidence type="ECO:0000313" key="5">
    <source>
        <dbReference type="Proteomes" id="UP000244880"/>
    </source>
</evidence>
<dbReference type="Pfam" id="PF02113">
    <property type="entry name" value="Peptidase_S13"/>
    <property type="match status" value="1"/>
</dbReference>
<comment type="similarity">
    <text evidence="1">Belongs to the peptidase S13 family.</text>
</comment>
<feature type="signal peptide" evidence="3">
    <location>
        <begin position="1"/>
        <end position="25"/>
    </location>
</feature>
<proteinExistence type="inferred from homology"/>
<evidence type="ECO:0000256" key="1">
    <source>
        <dbReference type="ARBA" id="ARBA00006096"/>
    </source>
</evidence>
<organism evidence="4 5">
    <name type="scientific">Ascidiaceihabitans donghaensis</name>
    <dbReference type="NCBI Taxonomy" id="1510460"/>
    <lineage>
        <taxon>Bacteria</taxon>
        <taxon>Pseudomonadati</taxon>
        <taxon>Pseudomonadota</taxon>
        <taxon>Alphaproteobacteria</taxon>
        <taxon>Rhodobacterales</taxon>
        <taxon>Paracoccaceae</taxon>
        <taxon>Ascidiaceihabitans</taxon>
    </lineage>
</organism>
<evidence type="ECO:0000313" key="4">
    <source>
        <dbReference type="EMBL" id="SPH22740.1"/>
    </source>
</evidence>
<keyword evidence="4" id="KW-0645">Protease</keyword>
<feature type="chain" id="PRO_5015358500" evidence="3">
    <location>
        <begin position="26"/>
        <end position="497"/>
    </location>
</feature>
<dbReference type="AlphaFoldDB" id="A0A2R8BI86"/>
<dbReference type="EC" id="3.4.16.4" evidence="4"/>
<dbReference type="NCBIfam" id="TIGR00666">
    <property type="entry name" value="PBP4"/>
    <property type="match status" value="1"/>
</dbReference>
<dbReference type="PANTHER" id="PTHR30023:SF0">
    <property type="entry name" value="PENICILLIN-SENSITIVE CARBOXYPEPTIDASE A"/>
    <property type="match status" value="1"/>
</dbReference>
<keyword evidence="3" id="KW-0732">Signal</keyword>
<accession>A0A2R8BI86</accession>
<keyword evidence="2 4" id="KW-0378">Hydrolase</keyword>
<dbReference type="OrthoDB" id="5372081at2"/>
<keyword evidence="4" id="KW-0121">Carboxypeptidase</keyword>
<dbReference type="GO" id="GO:0009002">
    <property type="term" value="F:serine-type D-Ala-D-Ala carboxypeptidase activity"/>
    <property type="evidence" value="ECO:0007669"/>
    <property type="project" value="UniProtKB-EC"/>
</dbReference>
<name>A0A2R8BI86_9RHOB</name>
<dbReference type="GO" id="GO:0000270">
    <property type="term" value="P:peptidoglycan metabolic process"/>
    <property type="evidence" value="ECO:0007669"/>
    <property type="project" value="TreeGrafter"/>
</dbReference>
<dbReference type="RefSeq" id="WP_108829648.1">
    <property type="nucleotide sequence ID" value="NZ_OMOR01000001.1"/>
</dbReference>
<protein>
    <submittedName>
        <fullName evidence="4">D-alanyl-D-alanine carboxypeptidase</fullName>
        <ecNumber evidence="4">3.4.16.4</ecNumber>
    </submittedName>
</protein>
<dbReference type="Gene3D" id="3.40.710.10">
    <property type="entry name" value="DD-peptidase/beta-lactamase superfamily"/>
    <property type="match status" value="1"/>
</dbReference>
<dbReference type="Proteomes" id="UP000244880">
    <property type="component" value="Unassembled WGS sequence"/>
</dbReference>
<sequence length="497" mass="53304">MTHGISKRYFLAGGISALAAGVAFADAPGKSLRPRARGGDFHKRAVRGPKDLIREAKLNGHVAYAVADAKTGARLEANTPTAQVAPASVTKAVTALYALDRLGAGHRFQTRLMATGSVSNGVVSGDLVLVGGGDPTLDTNDLADMARQLKAAGIREVRGAFKVYEGALPFVKTIDTDQPDHVGYSPAVSGIALNFNRVHFEWRRASGKYSVTMDARSDRYRPDVTMARMRIAERSIPVYSYADQKGVDTWSVARSALGGGGSRWLPVRKPGAYAADVFRTMAGAQGIRLKPAQNMKRAPQGTVLVTHQSEVLREILRDMLRFSNNLIAEMVGMAATARSGRNPSGLRASASAMNAWVKSKLGVSGMKLQDHSGLGAGNRMTADAMVDTLVKVYASNTLRPLLKPVAMRDAKGKVLKNHPIAVNAKTGTLNFVSGLGGYMEAKDGSVLAFAIFSGDEAVRKRIKKANREAPQGARGYNKRAKRLQQQLIERWGTLYGS</sequence>
<keyword evidence="5" id="KW-1185">Reference proteome</keyword>
<dbReference type="InterPro" id="IPR012338">
    <property type="entry name" value="Beta-lactam/transpept-like"/>
</dbReference>
<gene>
    <name evidence="4" type="primary">dac</name>
    <name evidence="4" type="ORF">ASD8599_03488</name>
</gene>
<reference evidence="4 5" key="1">
    <citation type="submission" date="2018-03" db="EMBL/GenBank/DDBJ databases">
        <authorList>
            <person name="Keele B.F."/>
        </authorList>
    </citation>
    <scope>NUCLEOTIDE SEQUENCE [LARGE SCALE GENOMIC DNA]</scope>
    <source>
        <strain evidence="4 5">CECT 8599</strain>
    </source>
</reference>
<dbReference type="InterPro" id="IPR000667">
    <property type="entry name" value="Peptidase_S13"/>
</dbReference>
<dbReference type="PANTHER" id="PTHR30023">
    <property type="entry name" value="D-ALANYL-D-ALANINE CARBOXYPEPTIDASE"/>
    <property type="match status" value="1"/>
</dbReference>
<dbReference type="EMBL" id="OMOR01000001">
    <property type="protein sequence ID" value="SPH22740.1"/>
    <property type="molecule type" value="Genomic_DNA"/>
</dbReference>
<dbReference type="SUPFAM" id="SSF56601">
    <property type="entry name" value="beta-lactamase/transpeptidase-like"/>
    <property type="match status" value="1"/>
</dbReference>
<dbReference type="GO" id="GO:0006508">
    <property type="term" value="P:proteolysis"/>
    <property type="evidence" value="ECO:0007669"/>
    <property type="project" value="InterPro"/>
</dbReference>